<name>A0ABQ6M113_9GAMM</name>
<sequence>MQLHWIDLAVLAGYMLAMLWMGWYFSRRNTSTEEYFVGSRRFSGWVIGLSLVGTSISSVTFLAYPADAYKTAWLRYLPNLMLPIGILIAAYVFLPFFRRKNVTTAYQYLEDRFGPSVRVYGAAAFVLAQLVRISTILYLLSLLVHEMTGLDTITCIVVSGVFVAAYTILGGINAVIWTDVIQTIVLTLGGLICLAIIVHALPGGMGQIFEVAGEFNKLSFSELRADGQLHPVTWELSFAEKTATMMLILGLTSWLTEYASNQNTVQRYVAARSTEEARRGMFVCAAASLPIWAFYMFLGTALFVYFQAFPAVEATEMLDGTRKAEQILPFFIMNELPVGLVGLVIAAALAAAMSSLDSSINAISTVSVIDAYKRHIAKGRDDRHYLLVAKLVGCAAAAFMILGAIYIYESETKTLQDTATILVSLLGGGLLGLFMLGFFTRQADARAAWVGIGCTMLFTLWTILDKKGLLPAALQMPFDAYYTAIIGNLLMFFVGYAAGRWLLPARKDLTNLTVWERA</sequence>
<dbReference type="PANTHER" id="PTHR42985">
    <property type="entry name" value="SODIUM-COUPLED MONOCARBOXYLATE TRANSPORTER"/>
    <property type="match status" value="1"/>
</dbReference>
<dbReference type="Proteomes" id="UP001224392">
    <property type="component" value="Unassembled WGS sequence"/>
</dbReference>
<feature type="transmembrane region" description="Helical" evidence="12">
    <location>
        <begin position="76"/>
        <end position="97"/>
    </location>
</feature>
<evidence type="ECO:0000256" key="4">
    <source>
        <dbReference type="ARBA" id="ARBA00022475"/>
    </source>
</evidence>
<comment type="subcellular location">
    <subcellularLocation>
        <location evidence="1">Cell membrane</location>
        <topology evidence="1">Multi-pass membrane protein</topology>
    </subcellularLocation>
</comment>
<dbReference type="InterPro" id="IPR038377">
    <property type="entry name" value="Na/Glc_symporter_sf"/>
</dbReference>
<evidence type="ECO:0000256" key="1">
    <source>
        <dbReference type="ARBA" id="ARBA00004651"/>
    </source>
</evidence>
<keyword evidence="8" id="KW-0406">Ion transport</keyword>
<dbReference type="EMBL" id="BSYJ01000004">
    <property type="protein sequence ID" value="GMG87987.1"/>
    <property type="molecule type" value="Genomic_DNA"/>
</dbReference>
<accession>A0ABQ6M113</accession>
<comment type="caution">
    <text evidence="13">The sequence shown here is derived from an EMBL/GenBank/DDBJ whole genome shotgun (WGS) entry which is preliminary data.</text>
</comment>
<evidence type="ECO:0000256" key="5">
    <source>
        <dbReference type="ARBA" id="ARBA00022692"/>
    </source>
</evidence>
<keyword evidence="9 12" id="KW-0472">Membrane</keyword>
<evidence type="ECO:0000256" key="11">
    <source>
        <dbReference type="RuleBase" id="RU362091"/>
    </source>
</evidence>
<dbReference type="InterPro" id="IPR051163">
    <property type="entry name" value="Sodium:Solute_Symporter_SSF"/>
</dbReference>
<dbReference type="InterPro" id="IPR001734">
    <property type="entry name" value="Na/solute_symporter"/>
</dbReference>
<feature type="transmembrane region" description="Helical" evidence="12">
    <location>
        <begin position="385"/>
        <end position="408"/>
    </location>
</feature>
<evidence type="ECO:0000256" key="10">
    <source>
        <dbReference type="ARBA" id="ARBA00023201"/>
    </source>
</evidence>
<keyword evidence="5 12" id="KW-0812">Transmembrane</keyword>
<feature type="transmembrane region" description="Helical" evidence="12">
    <location>
        <begin position="484"/>
        <end position="503"/>
    </location>
</feature>
<evidence type="ECO:0000256" key="9">
    <source>
        <dbReference type="ARBA" id="ARBA00023136"/>
    </source>
</evidence>
<feature type="transmembrane region" description="Helical" evidence="12">
    <location>
        <begin position="420"/>
        <end position="440"/>
    </location>
</feature>
<feature type="transmembrane region" description="Helical" evidence="12">
    <location>
        <begin position="327"/>
        <end position="352"/>
    </location>
</feature>
<dbReference type="PANTHER" id="PTHR42985:SF40">
    <property type="entry name" value="LD47995P-RELATED"/>
    <property type="match status" value="1"/>
</dbReference>
<keyword evidence="10" id="KW-0739">Sodium transport</keyword>
<feature type="transmembrane region" description="Helical" evidence="12">
    <location>
        <begin position="152"/>
        <end position="174"/>
    </location>
</feature>
<keyword evidence="14" id="KW-1185">Reference proteome</keyword>
<dbReference type="CDD" id="cd11495">
    <property type="entry name" value="SLC5sbd_NIS-like_u3"/>
    <property type="match status" value="1"/>
</dbReference>
<feature type="transmembrane region" description="Helical" evidence="12">
    <location>
        <begin position="180"/>
        <end position="201"/>
    </location>
</feature>
<gene>
    <name evidence="13" type="ORF">MNKW57_23080</name>
</gene>
<reference evidence="13 14" key="1">
    <citation type="submission" date="2023-04" db="EMBL/GenBank/DDBJ databases">
        <title>Marinobulbifer ophiurae gen. nov., sp. Nov., isolate from tissue of brittle star Ophioplocus japonicus.</title>
        <authorList>
            <person name="Kawano K."/>
            <person name="Sawayama S."/>
            <person name="Nakagawa S."/>
        </authorList>
    </citation>
    <scope>NUCLEOTIDE SEQUENCE [LARGE SCALE GENOMIC DNA]</scope>
    <source>
        <strain evidence="13 14">NKW57</strain>
    </source>
</reference>
<keyword evidence="4" id="KW-1003">Cell membrane</keyword>
<evidence type="ECO:0000313" key="13">
    <source>
        <dbReference type="EMBL" id="GMG87987.1"/>
    </source>
</evidence>
<protein>
    <submittedName>
        <fullName evidence="13">Sodium:solute symporter</fullName>
    </submittedName>
</protein>
<feature type="transmembrane region" description="Helical" evidence="12">
    <location>
        <begin position="45"/>
        <end position="64"/>
    </location>
</feature>
<feature type="transmembrane region" description="Helical" evidence="12">
    <location>
        <begin position="282"/>
        <end position="307"/>
    </location>
</feature>
<proteinExistence type="inferred from homology"/>
<dbReference type="RefSeq" id="WP_285764596.1">
    <property type="nucleotide sequence ID" value="NZ_BSYJ01000004.1"/>
</dbReference>
<evidence type="ECO:0000256" key="6">
    <source>
        <dbReference type="ARBA" id="ARBA00022989"/>
    </source>
</evidence>
<dbReference type="PROSITE" id="PS50283">
    <property type="entry name" value="NA_SOLUT_SYMP_3"/>
    <property type="match status" value="1"/>
</dbReference>
<dbReference type="Gene3D" id="1.20.1730.10">
    <property type="entry name" value="Sodium/glucose cotransporter"/>
    <property type="match status" value="1"/>
</dbReference>
<comment type="similarity">
    <text evidence="2 11">Belongs to the sodium:solute symporter (SSF) (TC 2.A.21) family.</text>
</comment>
<feature type="transmembrane region" description="Helical" evidence="12">
    <location>
        <begin position="5"/>
        <end position="25"/>
    </location>
</feature>
<evidence type="ECO:0000256" key="8">
    <source>
        <dbReference type="ARBA" id="ARBA00023065"/>
    </source>
</evidence>
<dbReference type="Pfam" id="PF00474">
    <property type="entry name" value="SSF"/>
    <property type="match status" value="1"/>
</dbReference>
<evidence type="ECO:0000256" key="2">
    <source>
        <dbReference type="ARBA" id="ARBA00006434"/>
    </source>
</evidence>
<feature type="transmembrane region" description="Helical" evidence="12">
    <location>
        <begin position="447"/>
        <end position="464"/>
    </location>
</feature>
<keyword evidence="6 12" id="KW-1133">Transmembrane helix</keyword>
<dbReference type="NCBIfam" id="TIGR00813">
    <property type="entry name" value="sss"/>
    <property type="match status" value="1"/>
</dbReference>
<evidence type="ECO:0000256" key="7">
    <source>
        <dbReference type="ARBA" id="ARBA00023053"/>
    </source>
</evidence>
<keyword evidence="3" id="KW-0813">Transport</keyword>
<evidence type="ECO:0000256" key="12">
    <source>
        <dbReference type="SAM" id="Phobius"/>
    </source>
</evidence>
<evidence type="ECO:0000256" key="3">
    <source>
        <dbReference type="ARBA" id="ARBA00022448"/>
    </source>
</evidence>
<keyword evidence="7" id="KW-0915">Sodium</keyword>
<organism evidence="13 14">
    <name type="scientific">Biformimicrobium ophioploci</name>
    <dbReference type="NCBI Taxonomy" id="3036711"/>
    <lineage>
        <taxon>Bacteria</taxon>
        <taxon>Pseudomonadati</taxon>
        <taxon>Pseudomonadota</taxon>
        <taxon>Gammaproteobacteria</taxon>
        <taxon>Cellvibrionales</taxon>
        <taxon>Microbulbiferaceae</taxon>
        <taxon>Biformimicrobium</taxon>
    </lineage>
</organism>
<feature type="transmembrane region" description="Helical" evidence="12">
    <location>
        <begin position="117"/>
        <end position="140"/>
    </location>
</feature>
<evidence type="ECO:0000313" key="14">
    <source>
        <dbReference type="Proteomes" id="UP001224392"/>
    </source>
</evidence>